<dbReference type="InterPro" id="IPR006091">
    <property type="entry name" value="Acyl-CoA_Oxase/DH_mid-dom"/>
</dbReference>
<dbReference type="Proteomes" id="UP001216390">
    <property type="component" value="Chromosome"/>
</dbReference>
<name>A0AAF0BR72_9ACTN</name>
<dbReference type="InterPro" id="IPR013786">
    <property type="entry name" value="AcylCoA_DH/ox_N"/>
</dbReference>
<evidence type="ECO:0000256" key="6">
    <source>
        <dbReference type="RuleBase" id="RU362125"/>
    </source>
</evidence>
<dbReference type="KEGG" id="ima:PO878_16620"/>
<evidence type="ECO:0000313" key="11">
    <source>
        <dbReference type="Proteomes" id="UP001216390"/>
    </source>
</evidence>
<dbReference type="InterPro" id="IPR036250">
    <property type="entry name" value="AcylCo_DH-like_C"/>
</dbReference>
<proteinExistence type="inferred from homology"/>
<dbReference type="Gene3D" id="1.20.140.10">
    <property type="entry name" value="Butyryl-CoA Dehydrogenase, subunit A, domain 3"/>
    <property type="match status" value="1"/>
</dbReference>
<dbReference type="GO" id="GO:0005886">
    <property type="term" value="C:plasma membrane"/>
    <property type="evidence" value="ECO:0007669"/>
    <property type="project" value="TreeGrafter"/>
</dbReference>
<dbReference type="InterPro" id="IPR009075">
    <property type="entry name" value="AcylCo_DH/oxidase_C"/>
</dbReference>
<dbReference type="InterPro" id="IPR052161">
    <property type="entry name" value="Mycobact_Acyl-CoA_DH"/>
</dbReference>
<evidence type="ECO:0000259" key="8">
    <source>
        <dbReference type="Pfam" id="PF02770"/>
    </source>
</evidence>
<organism evidence="10 11">
    <name type="scientific">Iamia majanohamensis</name>
    <dbReference type="NCBI Taxonomy" id="467976"/>
    <lineage>
        <taxon>Bacteria</taxon>
        <taxon>Bacillati</taxon>
        <taxon>Actinomycetota</taxon>
        <taxon>Acidimicrobiia</taxon>
        <taxon>Acidimicrobiales</taxon>
        <taxon>Iamiaceae</taxon>
        <taxon>Iamia</taxon>
    </lineage>
</organism>
<dbReference type="Pfam" id="PF02770">
    <property type="entry name" value="Acyl-CoA_dh_M"/>
    <property type="match status" value="1"/>
</dbReference>
<dbReference type="InterPro" id="IPR009100">
    <property type="entry name" value="AcylCoA_DH/oxidase_NM_dom_sf"/>
</dbReference>
<reference evidence="10" key="1">
    <citation type="submission" date="2023-01" db="EMBL/GenBank/DDBJ databases">
        <title>The diversity of Class Acidimicrobiia in South China Sea sediment environments and the proposal of Iamia marina sp. nov., a novel species of the genus Iamia.</title>
        <authorList>
            <person name="He Y."/>
            <person name="Tian X."/>
        </authorList>
    </citation>
    <scope>NUCLEOTIDE SEQUENCE</scope>
    <source>
        <strain evidence="10">DSM 19957</strain>
    </source>
</reference>
<evidence type="ECO:0000256" key="5">
    <source>
        <dbReference type="ARBA" id="ARBA00023002"/>
    </source>
</evidence>
<dbReference type="InterPro" id="IPR046373">
    <property type="entry name" value="Acyl-CoA_Oxase/DH_mid-dom_sf"/>
</dbReference>
<dbReference type="Pfam" id="PF00441">
    <property type="entry name" value="Acyl-CoA_dh_1"/>
    <property type="match status" value="1"/>
</dbReference>
<evidence type="ECO:0000259" key="9">
    <source>
        <dbReference type="Pfam" id="PF02771"/>
    </source>
</evidence>
<gene>
    <name evidence="10" type="ORF">PO878_16620</name>
</gene>
<dbReference type="GO" id="GO:0050660">
    <property type="term" value="F:flavin adenine dinucleotide binding"/>
    <property type="evidence" value="ECO:0007669"/>
    <property type="project" value="InterPro"/>
</dbReference>
<evidence type="ECO:0000259" key="7">
    <source>
        <dbReference type="Pfam" id="PF00441"/>
    </source>
</evidence>
<dbReference type="PANTHER" id="PTHR43292:SF4">
    <property type="entry name" value="ACYL-COA DEHYDROGENASE FADE34"/>
    <property type="match status" value="1"/>
</dbReference>
<evidence type="ECO:0000313" key="10">
    <source>
        <dbReference type="EMBL" id="WCO66126.1"/>
    </source>
</evidence>
<dbReference type="Gene3D" id="2.40.110.10">
    <property type="entry name" value="Butyryl-CoA Dehydrogenase, subunit A, domain 2"/>
    <property type="match status" value="1"/>
</dbReference>
<dbReference type="Gene3D" id="1.10.540.10">
    <property type="entry name" value="Acyl-CoA dehydrogenase/oxidase, N-terminal domain"/>
    <property type="match status" value="1"/>
</dbReference>
<dbReference type="RefSeq" id="WP_272735651.1">
    <property type="nucleotide sequence ID" value="NZ_CP116942.1"/>
</dbReference>
<dbReference type="InterPro" id="IPR037069">
    <property type="entry name" value="AcylCoA_DH/ox_N_sf"/>
</dbReference>
<comment type="cofactor">
    <cofactor evidence="1 6">
        <name>FAD</name>
        <dbReference type="ChEBI" id="CHEBI:57692"/>
    </cofactor>
</comment>
<dbReference type="Pfam" id="PF02771">
    <property type="entry name" value="Acyl-CoA_dh_N"/>
    <property type="match status" value="1"/>
</dbReference>
<dbReference type="SUPFAM" id="SSF47203">
    <property type="entry name" value="Acyl-CoA dehydrogenase C-terminal domain-like"/>
    <property type="match status" value="1"/>
</dbReference>
<dbReference type="SUPFAM" id="SSF56645">
    <property type="entry name" value="Acyl-CoA dehydrogenase NM domain-like"/>
    <property type="match status" value="1"/>
</dbReference>
<feature type="domain" description="Acyl-CoA oxidase/dehydrogenase middle" evidence="8">
    <location>
        <begin position="130"/>
        <end position="214"/>
    </location>
</feature>
<dbReference type="AlphaFoldDB" id="A0AAF0BR72"/>
<evidence type="ECO:0000256" key="2">
    <source>
        <dbReference type="ARBA" id="ARBA00009347"/>
    </source>
</evidence>
<dbReference type="EMBL" id="CP116942">
    <property type="protein sequence ID" value="WCO66126.1"/>
    <property type="molecule type" value="Genomic_DNA"/>
</dbReference>
<keyword evidence="3 6" id="KW-0285">Flavoprotein</keyword>
<keyword evidence="11" id="KW-1185">Reference proteome</keyword>
<evidence type="ECO:0000256" key="4">
    <source>
        <dbReference type="ARBA" id="ARBA00022827"/>
    </source>
</evidence>
<dbReference type="FunFam" id="2.40.110.10:FF:000011">
    <property type="entry name" value="Acyl-CoA dehydrogenase FadE34"/>
    <property type="match status" value="1"/>
</dbReference>
<dbReference type="PANTHER" id="PTHR43292">
    <property type="entry name" value="ACYL-COA DEHYDROGENASE"/>
    <property type="match status" value="1"/>
</dbReference>
<comment type="similarity">
    <text evidence="2 6">Belongs to the acyl-CoA dehydrogenase family.</text>
</comment>
<protein>
    <submittedName>
        <fullName evidence="10">Acyl-CoA dehydrogenase family protein</fullName>
    </submittedName>
</protein>
<evidence type="ECO:0000256" key="1">
    <source>
        <dbReference type="ARBA" id="ARBA00001974"/>
    </source>
</evidence>
<keyword evidence="5 6" id="KW-0560">Oxidoreductase</keyword>
<accession>A0AAF0BR72</accession>
<feature type="domain" description="Acyl-CoA dehydrogenase/oxidase N-terminal" evidence="9">
    <location>
        <begin position="7"/>
        <end position="126"/>
    </location>
</feature>
<dbReference type="GO" id="GO:0016627">
    <property type="term" value="F:oxidoreductase activity, acting on the CH-CH group of donors"/>
    <property type="evidence" value="ECO:0007669"/>
    <property type="project" value="InterPro"/>
</dbReference>
<feature type="domain" description="Acyl-CoA dehydrogenase/oxidase C-terminal" evidence="7">
    <location>
        <begin position="236"/>
        <end position="383"/>
    </location>
</feature>
<evidence type="ECO:0000256" key="3">
    <source>
        <dbReference type="ARBA" id="ARBA00022630"/>
    </source>
</evidence>
<sequence length="407" mass="43618">MDVEESAEEAAFRAEARAWLDAHETCDEAVAVRRRPGEDDGAFVERARPWQALLAEEGWAGITWPTEYGGRGGTPAQAAIFTEEAAHRGLPTGSFAVGVGMAGPTIIAHGTDTQKQRYLSPMLRGDEVWCQLFSEPGAGSDLAGLSTRAVRDGDEWVVEGQKVWTSGAHYSDHGILLARTDLDAPKHRGITYFLIDMHQPGIEIRPLRQITGASHFSEVFLTQARVPHDAVLGEVGGGWGVAMTTLANERTFMGGHSSGPGLDDLLALGRTTGAAADPRFRQGLAAAYSRAQVMRYLGLRARTAAAQGRPPGPETSVMKLMAAWNMKRNAELALAMQGPSGMLADGVAPEGGRWQQHFLSAPSIRIAGGSDEIQRNVMGERVLGLPPEARVDKAVPFRELARGPGRG</sequence>
<keyword evidence="4 6" id="KW-0274">FAD</keyword>